<dbReference type="Proteomes" id="UP001152747">
    <property type="component" value="Unassembled WGS sequence"/>
</dbReference>
<keyword evidence="4" id="KW-1185">Reference proteome</keyword>
<feature type="signal peptide" evidence="2">
    <location>
        <begin position="1"/>
        <end position="16"/>
    </location>
</feature>
<organism evidence="3 4">
    <name type="scientific">Caenorhabditis angaria</name>
    <dbReference type="NCBI Taxonomy" id="860376"/>
    <lineage>
        <taxon>Eukaryota</taxon>
        <taxon>Metazoa</taxon>
        <taxon>Ecdysozoa</taxon>
        <taxon>Nematoda</taxon>
        <taxon>Chromadorea</taxon>
        <taxon>Rhabditida</taxon>
        <taxon>Rhabditina</taxon>
        <taxon>Rhabditomorpha</taxon>
        <taxon>Rhabditoidea</taxon>
        <taxon>Rhabditidae</taxon>
        <taxon>Peloderinae</taxon>
        <taxon>Caenorhabditis</taxon>
    </lineage>
</organism>
<proteinExistence type="predicted"/>
<evidence type="ECO:0000313" key="4">
    <source>
        <dbReference type="Proteomes" id="UP001152747"/>
    </source>
</evidence>
<dbReference type="OrthoDB" id="5912739at2759"/>
<evidence type="ECO:0000256" key="1">
    <source>
        <dbReference type="SAM" id="MobiDB-lite"/>
    </source>
</evidence>
<gene>
    <name evidence="3" type="ORF">CAMP_LOCUS18410</name>
</gene>
<keyword evidence="2" id="KW-0732">Signal</keyword>
<reference evidence="3" key="1">
    <citation type="submission" date="2022-11" db="EMBL/GenBank/DDBJ databases">
        <authorList>
            <person name="Kikuchi T."/>
        </authorList>
    </citation>
    <scope>NUCLEOTIDE SEQUENCE</scope>
    <source>
        <strain evidence="3">PS1010</strain>
    </source>
</reference>
<feature type="chain" id="PRO_5040243475" description="DUF19 domain-containing protein" evidence="2">
    <location>
        <begin position="17"/>
        <end position="266"/>
    </location>
</feature>
<feature type="region of interest" description="Disordered" evidence="1">
    <location>
        <begin position="216"/>
        <end position="244"/>
    </location>
</feature>
<protein>
    <recommendedName>
        <fullName evidence="5">DUF19 domain-containing protein</fullName>
    </recommendedName>
</protein>
<evidence type="ECO:0008006" key="5">
    <source>
        <dbReference type="Google" id="ProtNLM"/>
    </source>
</evidence>
<accession>A0A9P1NCA8</accession>
<dbReference type="AlphaFoldDB" id="A0A9P1NCA8"/>
<dbReference type="EMBL" id="CANHGI010000006">
    <property type="protein sequence ID" value="CAI5455773.1"/>
    <property type="molecule type" value="Genomic_DNA"/>
</dbReference>
<name>A0A9P1NCA8_9PELO</name>
<comment type="caution">
    <text evidence="3">The sequence shown here is derived from an EMBL/GenBank/DDBJ whole genome shotgun (WGS) entry which is preliminary data.</text>
</comment>
<evidence type="ECO:0000313" key="3">
    <source>
        <dbReference type="EMBL" id="CAI5455773.1"/>
    </source>
</evidence>
<sequence>MRILVVLLSVLYGAQAAGEVSNCNYVVLVKCFINILDEWAWTLYELKDNVVTITQDQCNHLTELDKCIKDEGEKHSCSHSEIVEVSNTVSDLLTHRKDSGTFLRSYYLLKYACSPEGQEILSNHRQCLQQEKIGEMTLSAGTYLSEKFLQHSDDEVCDKVNEKLQEYIRAMKGLCSQHEAAKLMCKSLTDMFHGLHQDKLGACQLDCKIPEATTEENAVPLQSDSQDGENVEQQQAEQDALSPADSASPLTILTAFAVGVIYQLIR</sequence>
<evidence type="ECO:0000256" key="2">
    <source>
        <dbReference type="SAM" id="SignalP"/>
    </source>
</evidence>